<keyword evidence="2" id="KW-1133">Transmembrane helix</keyword>
<dbReference type="EMBL" id="AXCM01004215">
    <property type="status" value="NOT_ANNOTATED_CDS"/>
    <property type="molecule type" value="Genomic_DNA"/>
</dbReference>
<dbReference type="AlphaFoldDB" id="A0A182MNR9"/>
<feature type="region of interest" description="Disordered" evidence="1">
    <location>
        <begin position="176"/>
        <end position="202"/>
    </location>
</feature>
<reference evidence="4" key="1">
    <citation type="submission" date="2013-09" db="EMBL/GenBank/DDBJ databases">
        <title>The Genome Sequence of Anopheles culicifacies species A.</title>
        <authorList>
            <consortium name="The Broad Institute Genomics Platform"/>
            <person name="Neafsey D.E."/>
            <person name="Besansky N."/>
            <person name="Howell P."/>
            <person name="Walton C."/>
            <person name="Young S.K."/>
            <person name="Zeng Q."/>
            <person name="Gargeya S."/>
            <person name="Fitzgerald M."/>
            <person name="Haas B."/>
            <person name="Abouelleil A."/>
            <person name="Allen A.W."/>
            <person name="Alvarado L."/>
            <person name="Arachchi H.M."/>
            <person name="Berlin A.M."/>
            <person name="Chapman S.B."/>
            <person name="Gainer-Dewar J."/>
            <person name="Goldberg J."/>
            <person name="Griggs A."/>
            <person name="Gujja S."/>
            <person name="Hansen M."/>
            <person name="Howarth C."/>
            <person name="Imamovic A."/>
            <person name="Ireland A."/>
            <person name="Larimer J."/>
            <person name="McCowan C."/>
            <person name="Murphy C."/>
            <person name="Pearson M."/>
            <person name="Poon T.W."/>
            <person name="Priest M."/>
            <person name="Roberts A."/>
            <person name="Saif S."/>
            <person name="Shea T."/>
            <person name="Sisk P."/>
            <person name="Sykes S."/>
            <person name="Wortman J."/>
            <person name="Nusbaum C."/>
            <person name="Birren B."/>
        </authorList>
    </citation>
    <scope>NUCLEOTIDE SEQUENCE [LARGE SCALE GENOMIC DNA]</scope>
    <source>
        <strain evidence="4">A-37</strain>
    </source>
</reference>
<evidence type="ECO:0000256" key="1">
    <source>
        <dbReference type="SAM" id="MobiDB-lite"/>
    </source>
</evidence>
<dbReference type="STRING" id="139723.A0A182MNR9"/>
<evidence type="ECO:0008006" key="5">
    <source>
        <dbReference type="Google" id="ProtNLM"/>
    </source>
</evidence>
<evidence type="ECO:0000313" key="4">
    <source>
        <dbReference type="Proteomes" id="UP000075883"/>
    </source>
</evidence>
<evidence type="ECO:0000256" key="2">
    <source>
        <dbReference type="SAM" id="Phobius"/>
    </source>
</evidence>
<keyword evidence="2" id="KW-0472">Membrane</keyword>
<accession>A0A182MNR9</accession>
<dbReference type="VEuPathDB" id="VectorBase:ACUA022696"/>
<keyword evidence="4" id="KW-1185">Reference proteome</keyword>
<proteinExistence type="predicted"/>
<dbReference type="EnsemblMetazoa" id="ACUA022696-RA">
    <property type="protein sequence ID" value="ACUA022696-PA"/>
    <property type="gene ID" value="ACUA022696"/>
</dbReference>
<name>A0A182MNR9_9DIPT</name>
<dbReference type="Proteomes" id="UP000075883">
    <property type="component" value="Unassembled WGS sequence"/>
</dbReference>
<protein>
    <recommendedName>
        <fullName evidence="5">ABC transmembrane type-1 domain-containing protein</fullName>
    </recommendedName>
</protein>
<keyword evidence="2" id="KW-0812">Transmembrane</keyword>
<reference evidence="3" key="2">
    <citation type="submission" date="2020-05" db="UniProtKB">
        <authorList>
            <consortium name="EnsemblMetazoa"/>
        </authorList>
    </citation>
    <scope>IDENTIFICATION</scope>
    <source>
        <strain evidence="3">A-37</strain>
    </source>
</reference>
<organism evidence="3 4">
    <name type="scientific">Anopheles culicifacies</name>
    <dbReference type="NCBI Taxonomy" id="139723"/>
    <lineage>
        <taxon>Eukaryota</taxon>
        <taxon>Metazoa</taxon>
        <taxon>Ecdysozoa</taxon>
        <taxon>Arthropoda</taxon>
        <taxon>Hexapoda</taxon>
        <taxon>Insecta</taxon>
        <taxon>Pterygota</taxon>
        <taxon>Neoptera</taxon>
        <taxon>Endopterygota</taxon>
        <taxon>Diptera</taxon>
        <taxon>Nematocera</taxon>
        <taxon>Culicoidea</taxon>
        <taxon>Culicidae</taxon>
        <taxon>Anophelinae</taxon>
        <taxon>Anopheles</taxon>
        <taxon>culicifacies species complex</taxon>
    </lineage>
</organism>
<feature type="transmembrane region" description="Helical" evidence="2">
    <location>
        <begin position="14"/>
        <end position="32"/>
    </location>
</feature>
<sequence>MDSSTKPVRKNPRKGAFCLSQLLFGWLLPLFYRGSRRGLGKDDLTKCLRADRSEDLGEELEEQWEKELSQARIASREPKLRNALFRTFYKQSLFDGFLIFLFVLIKTILPVVLAQLLIQFQEPTNSTHVALTNIDNGVISTVPPMAMPLMMLPQTTASHLENLVFDETAMINKRRRKRRIRIDDDQPAPGNSVGGNKAPPGGGEIGKQWGYTFLMNEIVHPFLIGFKQSDCPIEEDIDAKGMPDFVFLLRDDYSTYQVLCHLIKLT</sequence>
<evidence type="ECO:0000313" key="3">
    <source>
        <dbReference type="EnsemblMetazoa" id="ACUA022696-PA"/>
    </source>
</evidence>
<feature type="transmembrane region" description="Helical" evidence="2">
    <location>
        <begin position="96"/>
        <end position="118"/>
    </location>
</feature>